<reference evidence="1 2" key="1">
    <citation type="submission" date="2024-04" db="EMBL/GenBank/DDBJ databases">
        <authorList>
            <person name="Fracassetti M."/>
        </authorList>
    </citation>
    <scope>NUCLEOTIDE SEQUENCE [LARGE SCALE GENOMIC DNA]</scope>
</reference>
<organism evidence="1 2">
    <name type="scientific">Linum trigynum</name>
    <dbReference type="NCBI Taxonomy" id="586398"/>
    <lineage>
        <taxon>Eukaryota</taxon>
        <taxon>Viridiplantae</taxon>
        <taxon>Streptophyta</taxon>
        <taxon>Embryophyta</taxon>
        <taxon>Tracheophyta</taxon>
        <taxon>Spermatophyta</taxon>
        <taxon>Magnoliopsida</taxon>
        <taxon>eudicotyledons</taxon>
        <taxon>Gunneridae</taxon>
        <taxon>Pentapetalae</taxon>
        <taxon>rosids</taxon>
        <taxon>fabids</taxon>
        <taxon>Malpighiales</taxon>
        <taxon>Linaceae</taxon>
        <taxon>Linum</taxon>
    </lineage>
</organism>
<name>A0AAV2ET88_9ROSI</name>
<accession>A0AAV2ET88</accession>
<gene>
    <name evidence="1" type="ORF">LTRI10_LOCUS30054</name>
</gene>
<proteinExistence type="predicted"/>
<evidence type="ECO:0000313" key="1">
    <source>
        <dbReference type="EMBL" id="CAL1389176.1"/>
    </source>
</evidence>
<evidence type="ECO:0000313" key="2">
    <source>
        <dbReference type="Proteomes" id="UP001497516"/>
    </source>
</evidence>
<protein>
    <submittedName>
        <fullName evidence="1">Uncharacterized protein</fullName>
    </submittedName>
</protein>
<dbReference type="AlphaFoldDB" id="A0AAV2ET88"/>
<dbReference type="Proteomes" id="UP001497516">
    <property type="component" value="Chromosome 5"/>
</dbReference>
<dbReference type="EMBL" id="OZ034818">
    <property type="protein sequence ID" value="CAL1389176.1"/>
    <property type="molecule type" value="Genomic_DNA"/>
</dbReference>
<sequence>MVLDSVEIDNIVDVPINDTPPSKPQLHRMSANNFRESFWRTTSNFGNFGMLFRRTSSSVLKKIAEISPDGGKSTATETGR</sequence>
<keyword evidence="2" id="KW-1185">Reference proteome</keyword>